<name>A0A4V5NFA4_9PEZI</name>
<sequence>MHLLLTSTLLSLLGDAAPARSSSFTRQAASDIEQDIQQVNAARYTVSVLQAGNATTVCNQPNSTSEWDGATYYPALAEQLICEAAIGIVVFPDLNAAATDLELVFTALQSLQQTQNSNVDAQTCAGFDPSTLDAAGLDGEAIESLICSAATSISAVPPATSTASPSETGVDGSSNPPGSTFSAPPTPPASISSDLYLPDCANIHFGKLVPGAYGRPTNNQQPSILIDAGTEWDVFTRNKLTFPSIAQVTVTVYETVWVAAAVSAPATSPDHSLGDYAALTTPSTQVGVGSTVAAASQSAVDSTSTSASSVSIIGTVTALGTVSTADADLQATPVDIRSTATALNPPDTEETSAASADVSGSCGWVNNGSP</sequence>
<feature type="region of interest" description="Disordered" evidence="1">
    <location>
        <begin position="157"/>
        <end position="188"/>
    </location>
</feature>
<dbReference type="AlphaFoldDB" id="A0A4V5NFA4"/>
<organism evidence="3 4">
    <name type="scientific">Friedmanniomyces simplex</name>
    <dbReference type="NCBI Taxonomy" id="329884"/>
    <lineage>
        <taxon>Eukaryota</taxon>
        <taxon>Fungi</taxon>
        <taxon>Dikarya</taxon>
        <taxon>Ascomycota</taxon>
        <taxon>Pezizomycotina</taxon>
        <taxon>Dothideomycetes</taxon>
        <taxon>Dothideomycetidae</taxon>
        <taxon>Mycosphaerellales</taxon>
        <taxon>Teratosphaeriaceae</taxon>
        <taxon>Friedmanniomyces</taxon>
    </lineage>
</organism>
<feature type="region of interest" description="Disordered" evidence="1">
    <location>
        <begin position="340"/>
        <end position="370"/>
    </location>
</feature>
<proteinExistence type="predicted"/>
<evidence type="ECO:0000256" key="1">
    <source>
        <dbReference type="SAM" id="MobiDB-lite"/>
    </source>
</evidence>
<feature type="signal peptide" evidence="2">
    <location>
        <begin position="1"/>
        <end position="21"/>
    </location>
</feature>
<dbReference type="Proteomes" id="UP000309340">
    <property type="component" value="Unassembled WGS sequence"/>
</dbReference>
<reference evidence="3 4" key="1">
    <citation type="submission" date="2017-03" db="EMBL/GenBank/DDBJ databases">
        <title>Genomes of endolithic fungi from Antarctica.</title>
        <authorList>
            <person name="Coleine C."/>
            <person name="Masonjones S."/>
            <person name="Stajich J.E."/>
        </authorList>
    </citation>
    <scope>NUCLEOTIDE SEQUENCE [LARGE SCALE GENOMIC DNA]</scope>
    <source>
        <strain evidence="3 4">CCFEE 5184</strain>
    </source>
</reference>
<evidence type="ECO:0000256" key="2">
    <source>
        <dbReference type="SAM" id="SignalP"/>
    </source>
</evidence>
<keyword evidence="4" id="KW-1185">Reference proteome</keyword>
<accession>A0A4V5NFA4</accession>
<gene>
    <name evidence="3" type="ORF">B0A55_11569</name>
</gene>
<evidence type="ECO:0000313" key="4">
    <source>
        <dbReference type="Proteomes" id="UP000309340"/>
    </source>
</evidence>
<protein>
    <submittedName>
        <fullName evidence="3">Uncharacterized protein</fullName>
    </submittedName>
</protein>
<comment type="caution">
    <text evidence="3">The sequence shown here is derived from an EMBL/GenBank/DDBJ whole genome shotgun (WGS) entry which is preliminary data.</text>
</comment>
<evidence type="ECO:0000313" key="3">
    <source>
        <dbReference type="EMBL" id="TKA61159.1"/>
    </source>
</evidence>
<dbReference type="OrthoDB" id="10506810at2759"/>
<keyword evidence="2" id="KW-0732">Signal</keyword>
<feature type="chain" id="PRO_5020627036" evidence="2">
    <location>
        <begin position="22"/>
        <end position="370"/>
    </location>
</feature>
<feature type="compositionally biased region" description="Low complexity" evidence="1">
    <location>
        <begin position="176"/>
        <end position="188"/>
    </location>
</feature>
<dbReference type="EMBL" id="NAJQ01001267">
    <property type="protein sequence ID" value="TKA61159.1"/>
    <property type="molecule type" value="Genomic_DNA"/>
</dbReference>
<feature type="compositionally biased region" description="Polar residues" evidence="1">
    <location>
        <begin position="157"/>
        <end position="175"/>
    </location>
</feature>